<comment type="similarity">
    <text evidence="2 7">Belongs to the zinc-containing alcohol dehydrogenase family.</text>
</comment>
<gene>
    <name evidence="10" type="ORF">FHX75_111730</name>
</gene>
<keyword evidence="4 7" id="KW-0862">Zinc</keyword>
<reference evidence="10 11" key="1">
    <citation type="submission" date="2019-06" db="EMBL/GenBank/DDBJ databases">
        <title>Sequencing the genomes of 1000 actinobacteria strains.</title>
        <authorList>
            <person name="Klenk H.-P."/>
        </authorList>
    </citation>
    <scope>NUCLEOTIDE SEQUENCE [LARGE SCALE GENOMIC DNA]</scope>
    <source>
        <strain evidence="10 11">DSM 102131</strain>
    </source>
</reference>
<dbReference type="AlphaFoldDB" id="A0A561WXJ0"/>
<dbReference type="Gene3D" id="3.40.50.720">
    <property type="entry name" value="NAD(P)-binding Rossmann-like Domain"/>
    <property type="match status" value="1"/>
</dbReference>
<organism evidence="10 11">
    <name type="scientific">Micromonospora palomenae</name>
    <dbReference type="NCBI Taxonomy" id="1461247"/>
    <lineage>
        <taxon>Bacteria</taxon>
        <taxon>Bacillati</taxon>
        <taxon>Actinomycetota</taxon>
        <taxon>Actinomycetes</taxon>
        <taxon>Micromonosporales</taxon>
        <taxon>Micromonosporaceae</taxon>
        <taxon>Micromonospora</taxon>
    </lineage>
</organism>
<dbReference type="InterPro" id="IPR036291">
    <property type="entry name" value="NAD(P)-bd_dom_sf"/>
</dbReference>
<dbReference type="InterPro" id="IPR002328">
    <property type="entry name" value="ADH_Zn_CS"/>
</dbReference>
<evidence type="ECO:0000259" key="8">
    <source>
        <dbReference type="Pfam" id="PF00107"/>
    </source>
</evidence>
<dbReference type="Pfam" id="PF00107">
    <property type="entry name" value="ADH_zinc_N"/>
    <property type="match status" value="1"/>
</dbReference>
<sequence length="385" mass="41274">MKAVVYDGPRTVSVKEVPDARIERPTDALVRITTTNICGSDLHMYDGRTDLQPGTVLGHENMGEVIEVGDGVDVVKVGDMVCLPFNVSCGVCANCNQGLTAYCLVANPAPGMAGAAYGYADMGPYAGGQAELLRVPWADFNCLVLPPDARDMSRQKDYVMLSDIFPTGWHATELACVQPGDSVAVYGAGPVGLLAAYSAIIKGANKVMVVDRHPDRLRLAEQIGAIPIDDSKASPVDQILEQTGGMGADRGCEAVGHQAHDPSGQEKSALTLNNLVHSVRFGGTIGVVGVYFPKDPGSPDPLQKQGKAPFDYGMFWFKGQSMGTGQCNVKNYNRQLMNLIANHKAEPSFLVSHELKLDQAPEGYRNFDARNDGWTKVLLHPDGGR</sequence>
<dbReference type="RefSeq" id="WP_154937896.1">
    <property type="nucleotide sequence ID" value="NZ_VIXA01000001.1"/>
</dbReference>
<proteinExistence type="inferred from homology"/>
<keyword evidence="5" id="KW-0560">Oxidoreductase</keyword>
<dbReference type="Gene3D" id="3.90.180.10">
    <property type="entry name" value="Medium-chain alcohol dehydrogenases, catalytic domain"/>
    <property type="match status" value="1"/>
</dbReference>
<protein>
    <submittedName>
        <fullName evidence="10">Threonine dehydrogenase-like Zn-dependent dehydrogenase</fullName>
    </submittedName>
</protein>
<dbReference type="InterPro" id="IPR013154">
    <property type="entry name" value="ADH-like_N"/>
</dbReference>
<name>A0A561WXJ0_9ACTN</name>
<dbReference type="Proteomes" id="UP000319927">
    <property type="component" value="Unassembled WGS sequence"/>
</dbReference>
<evidence type="ECO:0000259" key="9">
    <source>
        <dbReference type="Pfam" id="PF08240"/>
    </source>
</evidence>
<dbReference type="InterPro" id="IPR011032">
    <property type="entry name" value="GroES-like_sf"/>
</dbReference>
<evidence type="ECO:0000256" key="4">
    <source>
        <dbReference type="ARBA" id="ARBA00022833"/>
    </source>
</evidence>
<keyword evidence="3 7" id="KW-0479">Metal-binding</keyword>
<dbReference type="EMBL" id="VIXA01000001">
    <property type="protein sequence ID" value="TWG28578.1"/>
    <property type="molecule type" value="Genomic_DNA"/>
</dbReference>
<accession>A0A561WXJ0</accession>
<dbReference type="Pfam" id="PF08240">
    <property type="entry name" value="ADH_N"/>
    <property type="match status" value="1"/>
</dbReference>
<dbReference type="SUPFAM" id="SSF51735">
    <property type="entry name" value="NAD(P)-binding Rossmann-fold domains"/>
    <property type="match status" value="1"/>
</dbReference>
<dbReference type="PANTHER" id="PTHR42813:SF3">
    <property type="entry name" value="GLUTATHIONE-INDEPENDENT FORMALDEHYDE DEHYDROGENASE"/>
    <property type="match status" value="1"/>
</dbReference>
<evidence type="ECO:0000256" key="7">
    <source>
        <dbReference type="RuleBase" id="RU361277"/>
    </source>
</evidence>
<evidence type="ECO:0000256" key="1">
    <source>
        <dbReference type="ARBA" id="ARBA00001947"/>
    </source>
</evidence>
<evidence type="ECO:0000256" key="2">
    <source>
        <dbReference type="ARBA" id="ARBA00008072"/>
    </source>
</evidence>
<feature type="domain" description="Alcohol dehydrogenase-like N-terminal" evidence="9">
    <location>
        <begin position="25"/>
        <end position="139"/>
    </location>
</feature>
<evidence type="ECO:0000313" key="10">
    <source>
        <dbReference type="EMBL" id="TWG28578.1"/>
    </source>
</evidence>
<dbReference type="GO" id="GO:0016491">
    <property type="term" value="F:oxidoreductase activity"/>
    <property type="evidence" value="ECO:0007669"/>
    <property type="project" value="UniProtKB-KW"/>
</dbReference>
<feature type="domain" description="Alcohol dehydrogenase-like C-terminal" evidence="8">
    <location>
        <begin position="190"/>
        <end position="322"/>
    </location>
</feature>
<dbReference type="InterPro" id="IPR013149">
    <property type="entry name" value="ADH-like_C"/>
</dbReference>
<dbReference type="OrthoDB" id="3399630at2"/>
<evidence type="ECO:0000256" key="3">
    <source>
        <dbReference type="ARBA" id="ARBA00022723"/>
    </source>
</evidence>
<evidence type="ECO:0000256" key="5">
    <source>
        <dbReference type="ARBA" id="ARBA00023002"/>
    </source>
</evidence>
<keyword evidence="11" id="KW-1185">Reference proteome</keyword>
<comment type="cofactor">
    <cofactor evidence="1 7">
        <name>Zn(2+)</name>
        <dbReference type="ChEBI" id="CHEBI:29105"/>
    </cofactor>
</comment>
<dbReference type="PROSITE" id="PS00059">
    <property type="entry name" value="ADH_ZINC"/>
    <property type="match status" value="1"/>
</dbReference>
<dbReference type="PANTHER" id="PTHR42813">
    <property type="entry name" value="ZINC-TYPE ALCOHOL DEHYDROGENASE-LIKE"/>
    <property type="match status" value="1"/>
</dbReference>
<dbReference type="CDD" id="cd08282">
    <property type="entry name" value="PFDH_like"/>
    <property type="match status" value="1"/>
</dbReference>
<keyword evidence="6" id="KW-0520">NAD</keyword>
<evidence type="ECO:0000256" key="6">
    <source>
        <dbReference type="ARBA" id="ARBA00023027"/>
    </source>
</evidence>
<dbReference type="GO" id="GO:0008270">
    <property type="term" value="F:zinc ion binding"/>
    <property type="evidence" value="ECO:0007669"/>
    <property type="project" value="InterPro"/>
</dbReference>
<comment type="caution">
    <text evidence="10">The sequence shown here is derived from an EMBL/GenBank/DDBJ whole genome shotgun (WGS) entry which is preliminary data.</text>
</comment>
<evidence type="ECO:0000313" key="11">
    <source>
        <dbReference type="Proteomes" id="UP000319927"/>
    </source>
</evidence>
<dbReference type="SUPFAM" id="SSF50129">
    <property type="entry name" value="GroES-like"/>
    <property type="match status" value="1"/>
</dbReference>